<dbReference type="SUPFAM" id="SSF52058">
    <property type="entry name" value="L domain-like"/>
    <property type="match status" value="2"/>
</dbReference>
<evidence type="ECO:0000313" key="2">
    <source>
        <dbReference type="EMBL" id="EAY12398.1"/>
    </source>
</evidence>
<evidence type="ECO:0000313" key="3">
    <source>
        <dbReference type="Proteomes" id="UP000001542"/>
    </source>
</evidence>
<keyword evidence="3" id="KW-1185">Reference proteome</keyword>
<dbReference type="RefSeq" id="XP_001324621.1">
    <property type="nucleotide sequence ID" value="XM_001324586.1"/>
</dbReference>
<dbReference type="OrthoDB" id="6022531at2759"/>
<keyword evidence="1" id="KW-0812">Transmembrane</keyword>
<dbReference type="EMBL" id="DS113302">
    <property type="protein sequence ID" value="EAY12398.1"/>
    <property type="molecule type" value="Genomic_DNA"/>
</dbReference>
<dbReference type="InterPro" id="IPR032675">
    <property type="entry name" value="LRR_dom_sf"/>
</dbReference>
<dbReference type="Gene3D" id="3.80.10.10">
    <property type="entry name" value="Ribonuclease Inhibitor"/>
    <property type="match status" value="3"/>
</dbReference>
<keyword evidence="1" id="KW-0472">Membrane</keyword>
<accession>A2E4H6</accession>
<dbReference type="Pfam" id="PF13306">
    <property type="entry name" value="LRR_5"/>
    <property type="match status" value="5"/>
</dbReference>
<evidence type="ECO:0000256" key="1">
    <source>
        <dbReference type="SAM" id="Phobius"/>
    </source>
</evidence>
<dbReference type="KEGG" id="tva:4770369"/>
<dbReference type="InParanoid" id="A2E4H6"/>
<sequence length="866" mass="98157">MSPSCFQNCVKLEYVDLGRTTRINSGAFKNCYELKTITCEVTVDISSYAFMSCVSLVNISMKIRSIGGSTFRFCTKLMNIDISHCNSIDEYAFSGCESLNMTSTIFGDSYSFSACNLIKSVVIKGNIYSGFMYKCHNLEAVTINDANSIGENAFAQCEKLKSITFLSNIKSIGSNAFAYTDLSDVVLNLSSLQSIGDHAFYKSKVKIIKLDKNFSNPNSDSSQFPFQDVTSIDTVYICASFGSISNLGFYDSPSIKFIIDESNPYLKLEDDVFIYYNYSIELAYYMPSNLRKQFIIPINVEIIDKYAFSGAINLEEIIINHGISGLQYAFAKCKSIKSINFDYEIQSGNDPSTNYFCYQCSNLEYVKLPNKLTTLNENAFAHCINLKTIEFDAPNLHSVGKEAFMDTRIEEMVLNSDCLSIGEFSKCKKLKKLTIVKATSFLKHFSMPEQLEDELVPDEINLIYGSLDIFNSYQIPDAFLNDSSISEIFIPNIFSKIGDYSFGFTNLKKFELQSKIQYIESTSFYGSEEIVIIECNNRWFKVLEHEIIERESNMLVLTFGKLMSTYILPREIKAIGDRSIISVPKYDDETGKVIDFGITTLIIPGMVDAEGNPFLMCPYLTNVCYGGTFMPKNLDGDQIDRIFVTENLMNTRWRKKINMYDYTIIEMFMLREKCDTSVPFENLANYKSGYSSNPNYIPYPKLNKSEHYCPPEIEEECDDEEEENHESISTISSSSITSLSESSSRTSEYVDIIDDKNEKQTTSLVIALIIIAVIEIIVISGLIVMIVLAYKDNEESSPIEMVEETAHIAISTEAGLTYDNPLFQPKSKAEKIHLPRTLKKNQIKKLFIIFILIVEPIKLLFYYSAK</sequence>
<dbReference type="InterPro" id="IPR026906">
    <property type="entry name" value="LRR_5"/>
</dbReference>
<gene>
    <name evidence="2" type="ORF">TVAG_445080</name>
</gene>
<feature type="transmembrane region" description="Helical" evidence="1">
    <location>
        <begin position="764"/>
        <end position="790"/>
    </location>
</feature>
<dbReference type="PANTHER" id="PTHR45661:SF3">
    <property type="entry name" value="IG-LIKE DOMAIN-CONTAINING PROTEIN"/>
    <property type="match status" value="1"/>
</dbReference>
<reference evidence="2" key="2">
    <citation type="journal article" date="2007" name="Science">
        <title>Draft genome sequence of the sexually transmitted pathogen Trichomonas vaginalis.</title>
        <authorList>
            <person name="Carlton J.M."/>
            <person name="Hirt R.P."/>
            <person name="Silva J.C."/>
            <person name="Delcher A.L."/>
            <person name="Schatz M."/>
            <person name="Zhao Q."/>
            <person name="Wortman J.R."/>
            <person name="Bidwell S.L."/>
            <person name="Alsmark U.C.M."/>
            <person name="Besteiro S."/>
            <person name="Sicheritz-Ponten T."/>
            <person name="Noel C.J."/>
            <person name="Dacks J.B."/>
            <person name="Foster P.G."/>
            <person name="Simillion C."/>
            <person name="Van de Peer Y."/>
            <person name="Miranda-Saavedra D."/>
            <person name="Barton G.J."/>
            <person name="Westrop G.D."/>
            <person name="Mueller S."/>
            <person name="Dessi D."/>
            <person name="Fiori P.L."/>
            <person name="Ren Q."/>
            <person name="Paulsen I."/>
            <person name="Zhang H."/>
            <person name="Bastida-Corcuera F.D."/>
            <person name="Simoes-Barbosa A."/>
            <person name="Brown M.T."/>
            <person name="Hayes R.D."/>
            <person name="Mukherjee M."/>
            <person name="Okumura C.Y."/>
            <person name="Schneider R."/>
            <person name="Smith A.J."/>
            <person name="Vanacova S."/>
            <person name="Villalvazo M."/>
            <person name="Haas B.J."/>
            <person name="Pertea M."/>
            <person name="Feldblyum T.V."/>
            <person name="Utterback T.R."/>
            <person name="Shu C.L."/>
            <person name="Osoegawa K."/>
            <person name="de Jong P.J."/>
            <person name="Hrdy I."/>
            <person name="Horvathova L."/>
            <person name="Zubacova Z."/>
            <person name="Dolezal P."/>
            <person name="Malik S.B."/>
            <person name="Logsdon J.M. Jr."/>
            <person name="Henze K."/>
            <person name="Gupta A."/>
            <person name="Wang C.C."/>
            <person name="Dunne R.L."/>
            <person name="Upcroft J.A."/>
            <person name="Upcroft P."/>
            <person name="White O."/>
            <person name="Salzberg S.L."/>
            <person name="Tang P."/>
            <person name="Chiu C.-H."/>
            <person name="Lee Y.-S."/>
            <person name="Embley T.M."/>
            <person name="Coombs G.H."/>
            <person name="Mottram J.C."/>
            <person name="Tachezy J."/>
            <person name="Fraser-Liggett C.M."/>
            <person name="Johnson P.J."/>
        </authorList>
    </citation>
    <scope>NUCLEOTIDE SEQUENCE [LARGE SCALE GENOMIC DNA]</scope>
    <source>
        <strain evidence="2">G3</strain>
    </source>
</reference>
<dbReference type="VEuPathDB" id="TrichDB:TVAG_445080"/>
<dbReference type="eggNOG" id="ENOG502S9ZI">
    <property type="taxonomic scope" value="Eukaryota"/>
</dbReference>
<dbReference type="VEuPathDB" id="TrichDB:TVAGG3_1050320"/>
<name>A2E4H6_TRIV3</name>
<keyword evidence="1" id="KW-1133">Transmembrane helix</keyword>
<protein>
    <submittedName>
        <fullName evidence="2">Surface antigen BspA-like</fullName>
    </submittedName>
</protein>
<reference evidence="2" key="1">
    <citation type="submission" date="2006-10" db="EMBL/GenBank/DDBJ databases">
        <authorList>
            <person name="Amadeo P."/>
            <person name="Zhao Q."/>
            <person name="Wortman J."/>
            <person name="Fraser-Liggett C."/>
            <person name="Carlton J."/>
        </authorList>
    </citation>
    <scope>NUCLEOTIDE SEQUENCE</scope>
    <source>
        <strain evidence="2">G3</strain>
    </source>
</reference>
<proteinExistence type="predicted"/>
<dbReference type="PANTHER" id="PTHR45661">
    <property type="entry name" value="SURFACE ANTIGEN"/>
    <property type="match status" value="1"/>
</dbReference>
<feature type="transmembrane region" description="Helical" evidence="1">
    <location>
        <begin position="846"/>
        <end position="865"/>
    </location>
</feature>
<organism evidence="2 3">
    <name type="scientific">Trichomonas vaginalis (strain ATCC PRA-98 / G3)</name>
    <dbReference type="NCBI Taxonomy" id="412133"/>
    <lineage>
        <taxon>Eukaryota</taxon>
        <taxon>Metamonada</taxon>
        <taxon>Parabasalia</taxon>
        <taxon>Trichomonadida</taxon>
        <taxon>Trichomonadidae</taxon>
        <taxon>Trichomonas</taxon>
    </lineage>
</organism>
<dbReference type="Proteomes" id="UP000001542">
    <property type="component" value="Unassembled WGS sequence"/>
</dbReference>
<dbReference type="InterPro" id="IPR053139">
    <property type="entry name" value="Surface_bspA-like"/>
</dbReference>
<dbReference type="AlphaFoldDB" id="A2E4H6"/>